<gene>
    <name evidence="3" type="ORF">ACIPEN_14155</name>
</gene>
<keyword evidence="2" id="KW-0732">Signal</keyword>
<evidence type="ECO:0000313" key="4">
    <source>
        <dbReference type="Proteomes" id="UP001617427"/>
    </source>
</evidence>
<protein>
    <submittedName>
        <fullName evidence="3">Phage portal protein</fullName>
    </submittedName>
</protein>
<accession>A0ABW8F139</accession>
<comment type="similarity">
    <text evidence="1">Belongs to the phage portal family. PBSX subfamily.</text>
</comment>
<evidence type="ECO:0000313" key="3">
    <source>
        <dbReference type="EMBL" id="MFJ3046970.1"/>
    </source>
</evidence>
<feature type="signal peptide" evidence="2">
    <location>
        <begin position="1"/>
        <end position="22"/>
    </location>
</feature>
<feature type="chain" id="PRO_5045577659" evidence="2">
    <location>
        <begin position="23"/>
        <end position="351"/>
    </location>
</feature>
<comment type="caution">
    <text evidence="3">The sequence shown here is derived from an EMBL/GenBank/DDBJ whole genome shotgun (WGS) entry which is preliminary data.</text>
</comment>
<dbReference type="NCBIfam" id="TIGR01540">
    <property type="entry name" value="portal_PBSX"/>
    <property type="match status" value="1"/>
</dbReference>
<evidence type="ECO:0000256" key="1">
    <source>
        <dbReference type="ARBA" id="ARBA00006799"/>
    </source>
</evidence>
<dbReference type="PIRSF" id="PIRSF018494">
    <property type="entry name" value="PBSX_VPQ"/>
    <property type="match status" value="1"/>
</dbReference>
<dbReference type="Proteomes" id="UP001617427">
    <property type="component" value="Unassembled WGS sequence"/>
</dbReference>
<proteinExistence type="inferred from homology"/>
<reference evidence="3 4" key="1">
    <citation type="submission" date="2024-10" db="EMBL/GenBank/DDBJ databases">
        <title>The Natural Products Discovery Center: Release of the First 8490 Sequenced Strains for Exploring Actinobacteria Biosynthetic Diversity.</title>
        <authorList>
            <person name="Kalkreuter E."/>
            <person name="Kautsar S.A."/>
            <person name="Yang D."/>
            <person name="Bader C.D."/>
            <person name="Teijaro C.N."/>
            <person name="Fluegel L."/>
            <person name="Davis C.M."/>
            <person name="Simpson J.R."/>
            <person name="Lauterbach L."/>
            <person name="Steele A.D."/>
            <person name="Gui C."/>
            <person name="Meng S."/>
            <person name="Li G."/>
            <person name="Viehrig K."/>
            <person name="Ye F."/>
            <person name="Su P."/>
            <person name="Kiefer A.F."/>
            <person name="Nichols A."/>
            <person name="Cepeda A.J."/>
            <person name="Yan W."/>
            <person name="Fan B."/>
            <person name="Jiang Y."/>
            <person name="Adhikari A."/>
            <person name="Zheng C.-J."/>
            <person name="Schuster L."/>
            <person name="Cowan T.M."/>
            <person name="Smanski M.J."/>
            <person name="Chevrette M.G."/>
            <person name="De Carvalho L.P.S."/>
            <person name="Shen B."/>
        </authorList>
    </citation>
    <scope>NUCLEOTIDE SEQUENCE [LARGE SCALE GENOMIC DNA]</scope>
    <source>
        <strain evidence="3 4">NPDC087045</strain>
    </source>
</reference>
<dbReference type="EMBL" id="JBIUZV010000007">
    <property type="protein sequence ID" value="MFJ3046970.1"/>
    <property type="molecule type" value="Genomic_DNA"/>
</dbReference>
<name>A0ABW8F139_9BURK</name>
<sequence>MKKRTRRHAATSPAIAPSVAAAASPPAAMEAFSFGDPMPVLEGRDILSDIECYRNGDWYEPPVNMDGLAKSLNSSVHHASAIWCKVNILASTFIPSKELTRADFTRLALDFLLFGNCYAEKRTSITRNLLNMKPSLAKYTRVGVDPGRFFFVNGWRAAHEFEPESVWHLQAPDVNQEVYGIPQYVSALQSAWLNESATLFRRRYYLNGSHAGFILYMTDTASNVNDVDKLREAMRNSKGPGNFRNLFVYAPGGKKDGLQILPVSEIAAKDEFFSIKNCTRDDVLAAHRVPPQLLGTMPNNTGGFGDVTKAAGVFGTNEIEPLQAQFLSLNDWAGQTVVSFNPYQLPTSESK</sequence>
<dbReference type="InterPro" id="IPR006430">
    <property type="entry name" value="Phage_portal_PBSX"/>
</dbReference>
<keyword evidence="4" id="KW-1185">Reference proteome</keyword>
<dbReference type="InterPro" id="IPR030935">
    <property type="entry name" value="PBSX_Proteobac"/>
</dbReference>
<organism evidence="3 4">
    <name type="scientific">Herbaspirillum chlorophenolicum</name>
    <dbReference type="NCBI Taxonomy" id="211589"/>
    <lineage>
        <taxon>Bacteria</taxon>
        <taxon>Pseudomonadati</taxon>
        <taxon>Pseudomonadota</taxon>
        <taxon>Betaproteobacteria</taxon>
        <taxon>Burkholderiales</taxon>
        <taxon>Oxalobacteraceae</taxon>
        <taxon>Herbaspirillum</taxon>
    </lineage>
</organism>
<dbReference type="Pfam" id="PF04860">
    <property type="entry name" value="Phage_portal"/>
    <property type="match status" value="1"/>
</dbReference>
<dbReference type="RefSeq" id="WP_402701351.1">
    <property type="nucleotide sequence ID" value="NZ_JBIUZV010000007.1"/>
</dbReference>
<evidence type="ECO:0000256" key="2">
    <source>
        <dbReference type="SAM" id="SignalP"/>
    </source>
</evidence>
<dbReference type="InterPro" id="IPR006944">
    <property type="entry name" value="Phage/GTA_portal"/>
</dbReference>